<proteinExistence type="predicted"/>
<evidence type="ECO:0000313" key="2">
    <source>
        <dbReference type="Proteomes" id="UP000830768"/>
    </source>
</evidence>
<sequence>MQSLRLLLFALCSIAFAAECFNDEKRTTTIPTADQIRAAVTSPGSLEKICGGTWRMGDDKQLENTFNHGYLLLSVQRANSSVPLRHCMGAFEDIVTQCIEGAGLWGGFWTLDGEVYNISNSNYPHNPLLPGDDGGPGSLEPNSGPCDYPKHSPATFVDSGAAQYLQDFLATNGDNNWLFAMERATTNSQGTAEEPTCGDIHSTNCPPSKDCREYTPTEFFYVRLVSGLVNKFFIRAHEKLQDKTILSILAIDKIIADFEPDPARAVDPNILNTMAGGLTMAGAVMGAASGPAGAILNFFGGVMTVVGANVGAPEVLNIEAVRSSASDHLSTIFRDTGKAMESLLARLFGKTDNEYSLSGLVDDMKNRGFPPVADDWDPTAVILSMPWMGESESVNLDDIFGTVVGLMNQGLVGAILKAMGYLVIVIKNLSESECSMKAGAQYIDNDCYVVSTGCDGHAYGDMGADKIKLLPEDYGIDMVEFFKNVQECSKHRDDPSIGSQTRYPTCFFNLDFKETNLYHEETCPLPGMHMGCIPVVYHKPCD</sequence>
<organism evidence="1 2">
    <name type="scientific">Fusarium solani subsp. cucurbitae</name>
    <name type="common">Neocosmosporum cucurbitae</name>
    <dbReference type="NCBI Taxonomy" id="2747967"/>
    <lineage>
        <taxon>Eukaryota</taxon>
        <taxon>Fungi</taxon>
        <taxon>Dikarya</taxon>
        <taxon>Ascomycota</taxon>
        <taxon>Pezizomycotina</taxon>
        <taxon>Sordariomycetes</taxon>
        <taxon>Hypocreomycetidae</taxon>
        <taxon>Hypocreales</taxon>
        <taxon>Nectriaceae</taxon>
        <taxon>Fusarium</taxon>
        <taxon>Fusarium solani species complex</taxon>
    </lineage>
</organism>
<evidence type="ECO:0000313" key="1">
    <source>
        <dbReference type="EMBL" id="UPK94491.1"/>
    </source>
</evidence>
<dbReference type="EMBL" id="CP090033">
    <property type="protein sequence ID" value="UPK94491.1"/>
    <property type="molecule type" value="Genomic_DNA"/>
</dbReference>
<dbReference type="Proteomes" id="UP000830768">
    <property type="component" value="Chromosome 4"/>
</dbReference>
<name>A0ACD3Z0T5_FUSSC</name>
<keyword evidence="2" id="KW-1185">Reference proteome</keyword>
<reference evidence="1" key="1">
    <citation type="submission" date="2021-11" db="EMBL/GenBank/DDBJ databases">
        <title>Fusarium solani-melongenae Genome sequencing and assembly.</title>
        <authorList>
            <person name="Xie S."/>
            <person name="Huang L."/>
            <person name="Zhang X."/>
        </authorList>
    </citation>
    <scope>NUCLEOTIDE SEQUENCE</scope>
    <source>
        <strain evidence="1">CRI 24-3</strain>
    </source>
</reference>
<accession>A0ACD3Z0T5</accession>
<protein>
    <submittedName>
        <fullName evidence="1">Uncharacterized protein</fullName>
    </submittedName>
</protein>
<gene>
    <name evidence="1" type="ORF">LCI18_005426</name>
</gene>